<feature type="compositionally biased region" description="Basic residues" evidence="1">
    <location>
        <begin position="81"/>
        <end position="93"/>
    </location>
</feature>
<gene>
    <name evidence="2" type="ORF">QFZ46_001647</name>
</gene>
<sequence>MRIDRIVPMFVTSFPSELETGMLYLSATLGVELERNRGATQLRSRRPCAGRREAVDEAILVAPIRGLREAAHVGDQALNRSRPRIRTRAQRGP</sequence>
<evidence type="ECO:0000313" key="3">
    <source>
        <dbReference type="Proteomes" id="UP001239085"/>
    </source>
</evidence>
<keyword evidence="3" id="KW-1185">Reference proteome</keyword>
<feature type="region of interest" description="Disordered" evidence="1">
    <location>
        <begin position="72"/>
        <end position="93"/>
    </location>
</feature>
<reference evidence="2 3" key="1">
    <citation type="submission" date="2023-07" db="EMBL/GenBank/DDBJ databases">
        <title>Comparative genomics of wheat-associated soil bacteria to identify genetic determinants of phenazine resistance.</title>
        <authorList>
            <person name="Mouncey N."/>
        </authorList>
    </citation>
    <scope>NUCLEOTIDE SEQUENCE [LARGE SCALE GENOMIC DNA]</scope>
    <source>
        <strain evidence="2 3">W2I7</strain>
    </source>
</reference>
<dbReference type="Proteomes" id="UP001239085">
    <property type="component" value="Unassembled WGS sequence"/>
</dbReference>
<evidence type="ECO:0000313" key="2">
    <source>
        <dbReference type="EMBL" id="MDQ0643487.1"/>
    </source>
</evidence>
<dbReference type="EMBL" id="JAUSXK010000001">
    <property type="protein sequence ID" value="MDQ0643487.1"/>
    <property type="molecule type" value="Genomic_DNA"/>
</dbReference>
<comment type="caution">
    <text evidence="2">The sequence shown here is derived from an EMBL/GenBank/DDBJ whole genome shotgun (WGS) entry which is preliminary data.</text>
</comment>
<accession>A0ABU0P823</accession>
<protein>
    <submittedName>
        <fullName evidence="2">Uncharacterized protein</fullName>
    </submittedName>
</protein>
<organism evidence="2 3">
    <name type="scientific">Microbacterium murale</name>
    <dbReference type="NCBI Taxonomy" id="1081040"/>
    <lineage>
        <taxon>Bacteria</taxon>
        <taxon>Bacillati</taxon>
        <taxon>Actinomycetota</taxon>
        <taxon>Actinomycetes</taxon>
        <taxon>Micrococcales</taxon>
        <taxon>Microbacteriaceae</taxon>
        <taxon>Microbacterium</taxon>
    </lineage>
</organism>
<name>A0ABU0P823_9MICO</name>
<evidence type="ECO:0000256" key="1">
    <source>
        <dbReference type="SAM" id="MobiDB-lite"/>
    </source>
</evidence>
<proteinExistence type="predicted"/>